<dbReference type="InterPro" id="IPR008963">
    <property type="entry name" value="Purple_acid_Pase-like_N"/>
</dbReference>
<feature type="signal peptide" evidence="4">
    <location>
        <begin position="1"/>
        <end position="19"/>
    </location>
</feature>
<dbReference type="eggNOG" id="KOG1378">
    <property type="taxonomic scope" value="Eukaryota"/>
</dbReference>
<keyword evidence="10" id="KW-1185">Reference proteome</keyword>
<dbReference type="Pfam" id="PF14008">
    <property type="entry name" value="Metallophos_C"/>
    <property type="match status" value="1"/>
</dbReference>
<dbReference type="AlphaFoldDB" id="D8LBI4"/>
<dbReference type="InterPro" id="IPR015914">
    <property type="entry name" value="PAPs_N"/>
</dbReference>
<dbReference type="InParanoid" id="D8LBI4"/>
<dbReference type="InterPro" id="IPR004843">
    <property type="entry name" value="Calcineurin-like_PHP"/>
</dbReference>
<evidence type="ECO:0000256" key="1">
    <source>
        <dbReference type="ARBA" id="ARBA00022729"/>
    </source>
</evidence>
<dbReference type="Proteomes" id="UP000002630">
    <property type="component" value="Linkage Group LG01"/>
</dbReference>
<dbReference type="PANTHER" id="PTHR22953">
    <property type="entry name" value="ACID PHOSPHATASE RELATED"/>
    <property type="match status" value="1"/>
</dbReference>
<dbReference type="CDD" id="cd00839">
    <property type="entry name" value="MPP_PAPs"/>
    <property type="match status" value="1"/>
</dbReference>
<keyword evidence="2 4" id="KW-0378">Hydrolase</keyword>
<dbReference type="OMA" id="VEHMARN"/>
<dbReference type="Pfam" id="PF00149">
    <property type="entry name" value="Metallophos"/>
    <property type="match status" value="2"/>
</dbReference>
<proteinExistence type="inferred from homology"/>
<evidence type="ECO:0000313" key="9">
    <source>
        <dbReference type="EMBL" id="CBN76693.1"/>
    </source>
</evidence>
<dbReference type="GO" id="GO:0003993">
    <property type="term" value="F:acid phosphatase activity"/>
    <property type="evidence" value="ECO:0007669"/>
    <property type="project" value="UniProtKB-EC"/>
</dbReference>
<accession>D8LBI4</accession>
<evidence type="ECO:0000256" key="5">
    <source>
        <dbReference type="SAM" id="MobiDB-lite"/>
    </source>
</evidence>
<evidence type="ECO:0000256" key="4">
    <source>
        <dbReference type="RuleBase" id="RU361203"/>
    </source>
</evidence>
<feature type="domain" description="Purple acid phosphatase C-terminal" evidence="7">
    <location>
        <begin position="488"/>
        <end position="546"/>
    </location>
</feature>
<comment type="catalytic activity">
    <reaction evidence="4">
        <text>a phosphate monoester + H2O = an alcohol + phosphate</text>
        <dbReference type="Rhea" id="RHEA:15017"/>
        <dbReference type="ChEBI" id="CHEBI:15377"/>
        <dbReference type="ChEBI" id="CHEBI:30879"/>
        <dbReference type="ChEBI" id="CHEBI:43474"/>
        <dbReference type="ChEBI" id="CHEBI:67140"/>
        <dbReference type="EC" id="3.1.3.2"/>
    </reaction>
</comment>
<dbReference type="SUPFAM" id="SSF56300">
    <property type="entry name" value="Metallo-dependent phosphatases"/>
    <property type="match status" value="1"/>
</dbReference>
<comment type="similarity">
    <text evidence="4">Belongs to the metallophosphoesterase superfamily. Purple acid phosphatase family.</text>
</comment>
<dbReference type="STRING" id="2880.D8LBI4"/>
<feature type="chain" id="PRO_5005127187" description="Purple acid phosphatase" evidence="4">
    <location>
        <begin position="20"/>
        <end position="630"/>
    </location>
</feature>
<feature type="domain" description="Calcineurin-like phosphoesterase" evidence="6">
    <location>
        <begin position="180"/>
        <end position="276"/>
    </location>
</feature>
<dbReference type="InterPro" id="IPR025733">
    <property type="entry name" value="PAPs_C"/>
</dbReference>
<gene>
    <name evidence="9" type="ORF">Esi_0000_0474</name>
</gene>
<dbReference type="Gene3D" id="3.60.21.10">
    <property type="match status" value="2"/>
</dbReference>
<dbReference type="Gene3D" id="2.60.40.380">
    <property type="entry name" value="Purple acid phosphatase-like, N-terminal"/>
    <property type="match status" value="1"/>
</dbReference>
<feature type="compositionally biased region" description="Basic and acidic residues" evidence="5">
    <location>
        <begin position="592"/>
        <end position="622"/>
    </location>
</feature>
<organism evidence="9 10">
    <name type="scientific">Ectocarpus siliculosus</name>
    <name type="common">Brown alga</name>
    <name type="synonym">Conferva siliculosa</name>
    <dbReference type="NCBI Taxonomy" id="2880"/>
    <lineage>
        <taxon>Eukaryota</taxon>
        <taxon>Sar</taxon>
        <taxon>Stramenopiles</taxon>
        <taxon>Ochrophyta</taxon>
        <taxon>PX clade</taxon>
        <taxon>Phaeophyceae</taxon>
        <taxon>Ectocarpales</taxon>
        <taxon>Ectocarpaceae</taxon>
        <taxon>Ectocarpus</taxon>
    </lineage>
</organism>
<dbReference type="InterPro" id="IPR029052">
    <property type="entry name" value="Metallo-depent_PP-like"/>
</dbReference>
<evidence type="ECO:0000256" key="2">
    <source>
        <dbReference type="ARBA" id="ARBA00022801"/>
    </source>
</evidence>
<protein>
    <recommendedName>
        <fullName evidence="4">Purple acid phosphatase</fullName>
        <ecNumber evidence="4">3.1.3.2</ecNumber>
    </recommendedName>
</protein>
<dbReference type="PANTHER" id="PTHR22953:SF153">
    <property type="entry name" value="PURPLE ACID PHOSPHATASE"/>
    <property type="match status" value="1"/>
</dbReference>
<feature type="domain" description="Calcineurin-like phosphoesterase" evidence="6">
    <location>
        <begin position="399"/>
        <end position="473"/>
    </location>
</feature>
<dbReference type="Pfam" id="PF16656">
    <property type="entry name" value="Pur_ac_phosph_N"/>
    <property type="match status" value="1"/>
</dbReference>
<dbReference type="InterPro" id="IPR041792">
    <property type="entry name" value="MPP_PAP"/>
</dbReference>
<feature type="region of interest" description="Disordered" evidence="5">
    <location>
        <begin position="560"/>
        <end position="630"/>
    </location>
</feature>
<evidence type="ECO:0000259" key="8">
    <source>
        <dbReference type="Pfam" id="PF16656"/>
    </source>
</evidence>
<dbReference type="EC" id="3.1.3.2" evidence="4"/>
<dbReference type="SUPFAM" id="SSF49363">
    <property type="entry name" value="Purple acid phosphatase, N-terminal domain"/>
    <property type="match status" value="1"/>
</dbReference>
<dbReference type="GO" id="GO:0046872">
    <property type="term" value="F:metal ion binding"/>
    <property type="evidence" value="ECO:0007669"/>
    <property type="project" value="InterPro"/>
</dbReference>
<keyword evidence="3" id="KW-0325">Glycoprotein</keyword>
<dbReference type="OrthoDB" id="45007at2759"/>
<keyword evidence="1 4" id="KW-0732">Signal</keyword>
<evidence type="ECO:0000256" key="3">
    <source>
        <dbReference type="ARBA" id="ARBA00023180"/>
    </source>
</evidence>
<sequence>MALGFFLATAVVAVAVVSSAPVGIGDGAGVRLEHKQRNLQQDGPASSMFQPDEHGLSVGAHKDQSFAAPEQVHIALARSDSPEEYAVTVAWVTWPNTQSRVAWGSSVDNLGNIADGTSTTYSARHPGRADYTSGFLHSATLQGLEPSSTYFYSCGDDTLEMSSVRSFDTPPKVGPEQPITLGVLGDLGQTDDSAASLAAIDGDNSIDLVLHAGDLSYADCDQPRWDSFMRMLDPVASRLPWMVAAGNHEIETNGAYPGAKPFLAYESRFRMPAVGAPTDLGRGCGAGGGLDGDGYLCGEGWGADEADAAAIEEAERLSSPVGTRGGEGVAAGNTVGAAVRQAARGVRMAFDATGEGSEDEQPPVSCCPSEWSGTYDYGNSFYSFDVGPVHVVALNPYTATGENSVQYSWLQKDLESADRALTPWLVVMMHCPWYNSNLAHQGERQAETAMRAMEPLLHQHKAAVVITGHVHAYERSHPVVDFELAEDGPIHLVVGGAGNREGHAADFYPKPEWSAFRDGTVYGSGRLSIRSSSLALWEWTASTRDTAGLHDVAWVSNPFSPYTPGEEDGDASPLKATGRRSDNGGDSAVSASHERDNHDQEGEDVSRTREKAGLRIHALPERRTRRVARG</sequence>
<dbReference type="EMBL" id="FN649726">
    <property type="protein sequence ID" value="CBN76693.1"/>
    <property type="molecule type" value="Genomic_DNA"/>
</dbReference>
<evidence type="ECO:0000259" key="6">
    <source>
        <dbReference type="Pfam" id="PF00149"/>
    </source>
</evidence>
<evidence type="ECO:0000259" key="7">
    <source>
        <dbReference type="Pfam" id="PF14008"/>
    </source>
</evidence>
<dbReference type="InterPro" id="IPR039331">
    <property type="entry name" value="PAPs-like"/>
</dbReference>
<feature type="domain" description="Purple acid phosphatase N-terminal" evidence="8">
    <location>
        <begin position="69"/>
        <end position="169"/>
    </location>
</feature>
<dbReference type="EMBL" id="FN647682">
    <property type="protein sequence ID" value="CBN76693.1"/>
    <property type="molecule type" value="Genomic_DNA"/>
</dbReference>
<name>D8LBI4_ECTSI</name>
<evidence type="ECO:0000313" key="10">
    <source>
        <dbReference type="Proteomes" id="UP000002630"/>
    </source>
</evidence>
<reference evidence="9 10" key="1">
    <citation type="journal article" date="2010" name="Nature">
        <title>The Ectocarpus genome and the independent evolution of multicellularity in brown algae.</title>
        <authorList>
            <person name="Cock J.M."/>
            <person name="Sterck L."/>
            <person name="Rouze P."/>
            <person name="Scornet D."/>
            <person name="Allen A.E."/>
            <person name="Amoutzias G."/>
            <person name="Anthouard V."/>
            <person name="Artiguenave F."/>
            <person name="Aury J.M."/>
            <person name="Badger J.H."/>
            <person name="Beszteri B."/>
            <person name="Billiau K."/>
            <person name="Bonnet E."/>
            <person name="Bothwell J.H."/>
            <person name="Bowler C."/>
            <person name="Boyen C."/>
            <person name="Brownlee C."/>
            <person name="Carrano C.J."/>
            <person name="Charrier B."/>
            <person name="Cho G.Y."/>
            <person name="Coelho S.M."/>
            <person name="Collen J."/>
            <person name="Corre E."/>
            <person name="Da Silva C."/>
            <person name="Delage L."/>
            <person name="Delaroque N."/>
            <person name="Dittami S.M."/>
            <person name="Doulbeau S."/>
            <person name="Elias M."/>
            <person name="Farnham G."/>
            <person name="Gachon C.M."/>
            <person name="Gschloessl B."/>
            <person name="Heesch S."/>
            <person name="Jabbari K."/>
            <person name="Jubin C."/>
            <person name="Kawai H."/>
            <person name="Kimura K."/>
            <person name="Kloareg B."/>
            <person name="Kupper F.C."/>
            <person name="Lang D."/>
            <person name="Le Bail A."/>
            <person name="Leblanc C."/>
            <person name="Lerouge P."/>
            <person name="Lohr M."/>
            <person name="Lopez P.J."/>
            <person name="Martens C."/>
            <person name="Maumus F."/>
            <person name="Michel G."/>
            <person name="Miranda-Saavedra D."/>
            <person name="Morales J."/>
            <person name="Moreau H."/>
            <person name="Motomura T."/>
            <person name="Nagasato C."/>
            <person name="Napoli C.A."/>
            <person name="Nelson D.R."/>
            <person name="Nyvall-Collen P."/>
            <person name="Peters A.F."/>
            <person name="Pommier C."/>
            <person name="Potin P."/>
            <person name="Poulain J."/>
            <person name="Quesneville H."/>
            <person name="Read B."/>
            <person name="Rensing S.A."/>
            <person name="Ritter A."/>
            <person name="Rousvoal S."/>
            <person name="Samanta M."/>
            <person name="Samson G."/>
            <person name="Schroeder D.C."/>
            <person name="Segurens B."/>
            <person name="Strittmatter M."/>
            <person name="Tonon T."/>
            <person name="Tregear J.W."/>
            <person name="Valentin K."/>
            <person name="von Dassow P."/>
            <person name="Yamagishi T."/>
            <person name="Van de Peer Y."/>
            <person name="Wincker P."/>
        </authorList>
    </citation>
    <scope>NUCLEOTIDE SEQUENCE [LARGE SCALE GENOMIC DNA]</scope>
    <source>
        <strain evidence="10">Ec32 / CCAP1310/4</strain>
    </source>
</reference>